<dbReference type="AlphaFoldDB" id="A0A2J8JKY5"/>
<dbReference type="EMBL" id="NBAG03000449">
    <property type="protein sequence ID" value="PNI23438.1"/>
    <property type="molecule type" value="Genomic_DNA"/>
</dbReference>
<evidence type="ECO:0000259" key="2">
    <source>
        <dbReference type="Pfam" id="PF02759"/>
    </source>
</evidence>
<feature type="domain" description="RUN" evidence="2">
    <location>
        <begin position="25"/>
        <end position="62"/>
    </location>
</feature>
<dbReference type="Pfam" id="PF02759">
    <property type="entry name" value="RUN"/>
    <property type="match status" value="1"/>
</dbReference>
<protein>
    <submittedName>
        <fullName evidence="3">SGSM2 isoform 8</fullName>
    </submittedName>
</protein>
<feature type="region of interest" description="Disordered" evidence="1">
    <location>
        <begin position="1"/>
        <end position="30"/>
    </location>
</feature>
<sequence>LQQQAEGRKPSGVSQEALRRQGSASGKAPALSPQALKHIWVRTALIEKVLDKVVQYLAENCSGTLCLGIH</sequence>
<reference evidence="3 4" key="1">
    <citation type="submission" date="2017-12" db="EMBL/GenBank/DDBJ databases">
        <title>High-resolution comparative analysis of great ape genomes.</title>
        <authorList>
            <person name="Pollen A."/>
            <person name="Hastie A."/>
            <person name="Hormozdiari F."/>
            <person name="Dougherty M."/>
            <person name="Liu R."/>
            <person name="Chaisson M."/>
            <person name="Hoppe E."/>
            <person name="Hill C."/>
            <person name="Pang A."/>
            <person name="Hillier L."/>
            <person name="Baker C."/>
            <person name="Armstrong J."/>
            <person name="Shendure J."/>
            <person name="Paten B."/>
            <person name="Wilson R."/>
            <person name="Chao H."/>
            <person name="Schneider V."/>
            <person name="Ventura M."/>
            <person name="Kronenberg Z."/>
            <person name="Murali S."/>
            <person name="Gordon D."/>
            <person name="Cantsilieris S."/>
            <person name="Munson K."/>
            <person name="Nelson B."/>
            <person name="Raja A."/>
            <person name="Underwood J."/>
            <person name="Diekhans M."/>
            <person name="Fiddes I."/>
            <person name="Haussler D."/>
            <person name="Eichler E."/>
        </authorList>
    </citation>
    <scope>NUCLEOTIDE SEQUENCE [LARGE SCALE GENOMIC DNA]</scope>
    <source>
        <strain evidence="3">Yerkes chimp pedigree #C0471</strain>
    </source>
</reference>
<dbReference type="Proteomes" id="UP000236370">
    <property type="component" value="Unassembled WGS sequence"/>
</dbReference>
<gene>
    <name evidence="3" type="ORF">CK820_G0046779</name>
</gene>
<proteinExistence type="predicted"/>
<organism evidence="3 4">
    <name type="scientific">Pan troglodytes</name>
    <name type="common">Chimpanzee</name>
    <dbReference type="NCBI Taxonomy" id="9598"/>
    <lineage>
        <taxon>Eukaryota</taxon>
        <taxon>Metazoa</taxon>
        <taxon>Chordata</taxon>
        <taxon>Craniata</taxon>
        <taxon>Vertebrata</taxon>
        <taxon>Euteleostomi</taxon>
        <taxon>Mammalia</taxon>
        <taxon>Eutheria</taxon>
        <taxon>Euarchontoglires</taxon>
        <taxon>Primates</taxon>
        <taxon>Haplorrhini</taxon>
        <taxon>Catarrhini</taxon>
        <taxon>Hominidae</taxon>
        <taxon>Pan</taxon>
    </lineage>
</organism>
<evidence type="ECO:0000313" key="4">
    <source>
        <dbReference type="Proteomes" id="UP000236370"/>
    </source>
</evidence>
<accession>A0A2J8JKY5</accession>
<evidence type="ECO:0000256" key="1">
    <source>
        <dbReference type="SAM" id="MobiDB-lite"/>
    </source>
</evidence>
<comment type="caution">
    <text evidence="3">The sequence shown here is derived from an EMBL/GenBank/DDBJ whole genome shotgun (WGS) entry which is preliminary data.</text>
</comment>
<dbReference type="SUPFAM" id="SSF140741">
    <property type="entry name" value="RUN domain-like"/>
    <property type="match status" value="1"/>
</dbReference>
<evidence type="ECO:0000313" key="3">
    <source>
        <dbReference type="EMBL" id="PNI23438.1"/>
    </source>
</evidence>
<feature type="non-terminal residue" evidence="3">
    <location>
        <position position="1"/>
    </location>
</feature>
<dbReference type="InterPro" id="IPR037213">
    <property type="entry name" value="Run_dom_sf"/>
</dbReference>
<name>A0A2J8JKY5_PANTR</name>
<dbReference type="InterPro" id="IPR004012">
    <property type="entry name" value="Run_dom"/>
</dbReference>